<evidence type="ECO:0000313" key="4">
    <source>
        <dbReference type="Proteomes" id="UP000078550"/>
    </source>
</evidence>
<evidence type="ECO:0000256" key="1">
    <source>
        <dbReference type="SAM" id="Phobius"/>
    </source>
</evidence>
<name>A0A1A8ZY33_PLAOA</name>
<reference evidence="3" key="1">
    <citation type="submission" date="2016-05" db="EMBL/GenBank/DDBJ databases">
        <authorList>
            <person name="Lavstsen T."/>
            <person name="Jespersen J.S."/>
        </authorList>
    </citation>
    <scope>NUCLEOTIDE SEQUENCE [LARGE SCALE GENOMIC DNA]</scope>
</reference>
<dbReference type="EMBL" id="FLRD01000150">
    <property type="protein sequence ID" value="SBT48620.1"/>
    <property type="molecule type" value="Genomic_DNA"/>
</dbReference>
<evidence type="ECO:0000313" key="3">
    <source>
        <dbReference type="EMBL" id="SBT49056.1"/>
    </source>
</evidence>
<reference evidence="4 5" key="2">
    <citation type="submission" date="2016-05" db="EMBL/GenBank/DDBJ databases">
        <authorList>
            <person name="Naeem Raeece"/>
        </authorList>
    </citation>
    <scope>NUCLEOTIDE SEQUENCE [LARGE SCALE GENOMIC DNA]</scope>
</reference>
<protein>
    <submittedName>
        <fullName evidence="3">Uncharacterized protein</fullName>
    </submittedName>
</protein>
<keyword evidence="1" id="KW-0812">Transmembrane</keyword>
<keyword evidence="1" id="KW-1133">Transmembrane helix</keyword>
<dbReference type="Proteomes" id="UP000078550">
    <property type="component" value="Unassembled WGS sequence"/>
</dbReference>
<accession>A0A1A8ZY33</accession>
<dbReference type="AlphaFoldDB" id="A0A1A8ZY33"/>
<dbReference type="EMBL" id="FLRE01000193">
    <property type="protein sequence ID" value="SBT49056.1"/>
    <property type="molecule type" value="Genomic_DNA"/>
</dbReference>
<feature type="transmembrane region" description="Helical" evidence="1">
    <location>
        <begin position="82"/>
        <end position="101"/>
    </location>
</feature>
<organism evidence="3 4">
    <name type="scientific">Plasmodium ovale wallikeri</name>
    <dbReference type="NCBI Taxonomy" id="864142"/>
    <lineage>
        <taxon>Eukaryota</taxon>
        <taxon>Sar</taxon>
        <taxon>Alveolata</taxon>
        <taxon>Apicomplexa</taxon>
        <taxon>Aconoidasida</taxon>
        <taxon>Haemosporida</taxon>
        <taxon>Plasmodiidae</taxon>
        <taxon>Plasmodium</taxon>
        <taxon>Plasmodium (Plasmodium)</taxon>
    </lineage>
</organism>
<evidence type="ECO:0000313" key="5">
    <source>
        <dbReference type="Proteomes" id="UP000078555"/>
    </source>
</evidence>
<dbReference type="Proteomes" id="UP000078555">
    <property type="component" value="Unassembled WGS sequence"/>
</dbReference>
<evidence type="ECO:0000313" key="2">
    <source>
        <dbReference type="EMBL" id="SBT48620.1"/>
    </source>
</evidence>
<keyword evidence="1" id="KW-0472">Membrane</keyword>
<proteinExistence type="predicted"/>
<gene>
    <name evidence="2" type="ORF">POVWA1_058110</name>
    <name evidence="3" type="ORF">POVWA2_057460</name>
</gene>
<sequence length="125" mass="14607">MPKRLQSHNRTLIFSHKIKWLFKEGGKKGKMIGRETHGCMGKADNTSPICRELERMGTNCCEVKSPVKPFLRRESAIFERRCILTINLFFLTLHLPFYLLYLPLYVSFQRKGICADEFNALLNVR</sequence>
<keyword evidence="5" id="KW-1185">Reference proteome</keyword>